<dbReference type="PANTHER" id="PTHR30319:SF1">
    <property type="entry name" value="TRANSCRIPTIONAL REPRESSOR PAAX"/>
    <property type="match status" value="1"/>
</dbReference>
<organism evidence="2 3">
    <name type="scientific">Nocardia ignorata</name>
    <dbReference type="NCBI Taxonomy" id="145285"/>
    <lineage>
        <taxon>Bacteria</taxon>
        <taxon>Bacillati</taxon>
        <taxon>Actinomycetota</taxon>
        <taxon>Actinomycetes</taxon>
        <taxon>Mycobacteriales</taxon>
        <taxon>Nocardiaceae</taxon>
        <taxon>Nocardia</taxon>
    </lineage>
</organism>
<dbReference type="Proteomes" id="UP000295087">
    <property type="component" value="Unassembled WGS sequence"/>
</dbReference>
<proteinExistence type="predicted"/>
<sequence length="249" mass="27167">MYTRPVKSEVTDSGVMVRPVSARSALIRILIAADSPTMTSQQICAATTAAGYPEATVRVAVSRMVAAGELVRARRVYTLAPHLRARRVDLLAPRTLPWQGDWEQVVITATGRPAADRAALRATLLSLRLAELREGVWMRPANLARDLPDDLGDTTIALRTRAVDDPVSLCARLWPLTDIDRRARELLEAIETADPAARFTTVCAGLDLLTTDPALPSELRPAGWAVDALRETTTAYLGWFQELSRGTGD</sequence>
<dbReference type="EMBL" id="SNXK01000009">
    <property type="protein sequence ID" value="TDP31147.1"/>
    <property type="molecule type" value="Genomic_DNA"/>
</dbReference>
<dbReference type="Gene3D" id="1.20.58.1460">
    <property type="match status" value="1"/>
</dbReference>
<dbReference type="AlphaFoldDB" id="A0A4R6P106"/>
<keyword evidence="3" id="KW-1185">Reference proteome</keyword>
<name>A0A4R6P106_NOCIG</name>
<accession>A0A4R6P106</accession>
<protein>
    <submittedName>
        <fullName evidence="2">PaaX family transcriptional regulator</fullName>
    </submittedName>
</protein>
<dbReference type="InterPro" id="IPR048846">
    <property type="entry name" value="PaaX-like_central"/>
</dbReference>
<evidence type="ECO:0000313" key="2">
    <source>
        <dbReference type="EMBL" id="TDP31147.1"/>
    </source>
</evidence>
<evidence type="ECO:0000259" key="1">
    <source>
        <dbReference type="Pfam" id="PF20803"/>
    </source>
</evidence>
<dbReference type="GO" id="GO:0006351">
    <property type="term" value="P:DNA-templated transcription"/>
    <property type="evidence" value="ECO:0007669"/>
    <property type="project" value="TreeGrafter"/>
</dbReference>
<dbReference type="Gene3D" id="3.30.70.2650">
    <property type="match status" value="1"/>
</dbReference>
<dbReference type="Gene3D" id="1.10.10.10">
    <property type="entry name" value="Winged helix-like DNA-binding domain superfamily/Winged helix DNA-binding domain"/>
    <property type="match status" value="1"/>
</dbReference>
<evidence type="ECO:0000313" key="3">
    <source>
        <dbReference type="Proteomes" id="UP000295087"/>
    </source>
</evidence>
<dbReference type="Pfam" id="PF20803">
    <property type="entry name" value="PaaX_M"/>
    <property type="match status" value="1"/>
</dbReference>
<reference evidence="2 3" key="1">
    <citation type="submission" date="2019-03" db="EMBL/GenBank/DDBJ databases">
        <title>Genomic Encyclopedia of Type Strains, Phase IV (KMG-IV): sequencing the most valuable type-strain genomes for metagenomic binning, comparative biology and taxonomic classification.</title>
        <authorList>
            <person name="Goeker M."/>
        </authorList>
    </citation>
    <scope>NUCLEOTIDE SEQUENCE [LARGE SCALE GENOMIC DNA]</scope>
    <source>
        <strain evidence="2 3">DSM 44496</strain>
    </source>
</reference>
<comment type="caution">
    <text evidence="2">The sequence shown here is derived from an EMBL/GenBank/DDBJ whole genome shotgun (WGS) entry which is preliminary data.</text>
</comment>
<gene>
    <name evidence="2" type="ORF">DFR75_109116</name>
</gene>
<dbReference type="InterPro" id="IPR036388">
    <property type="entry name" value="WH-like_DNA-bd_sf"/>
</dbReference>
<dbReference type="PANTHER" id="PTHR30319">
    <property type="entry name" value="PHENYLACETIC ACID REGULATOR-RELATED TRANSCRIPTIONAL REPRESSOR"/>
    <property type="match status" value="1"/>
</dbReference>
<feature type="domain" description="Transcriptional repressor PaaX-like central Cas2-like" evidence="1">
    <location>
        <begin position="97"/>
        <end position="150"/>
    </location>
</feature>